<feature type="region of interest" description="Disordered" evidence="1">
    <location>
        <begin position="167"/>
        <end position="194"/>
    </location>
</feature>
<reference evidence="2" key="1">
    <citation type="submission" date="2021-02" db="EMBL/GenBank/DDBJ databases">
        <authorList>
            <person name="Nowell W R."/>
        </authorList>
    </citation>
    <scope>NUCLEOTIDE SEQUENCE</scope>
</reference>
<dbReference type="EMBL" id="CAJNOH010006212">
    <property type="protein sequence ID" value="CAF1425406.1"/>
    <property type="molecule type" value="Genomic_DNA"/>
</dbReference>
<feature type="compositionally biased region" description="Low complexity" evidence="1">
    <location>
        <begin position="732"/>
        <end position="742"/>
    </location>
</feature>
<feature type="compositionally biased region" description="Polar residues" evidence="1">
    <location>
        <begin position="36"/>
        <end position="55"/>
    </location>
</feature>
<feature type="compositionally biased region" description="Low complexity" evidence="1">
    <location>
        <begin position="143"/>
        <end position="152"/>
    </location>
</feature>
<feature type="compositionally biased region" description="Polar residues" evidence="1">
    <location>
        <begin position="775"/>
        <end position="784"/>
    </location>
</feature>
<sequence length="893" mass="100807">GTYFSIISPSSGNYVDAQSSYSTMDDEKLNLPYQTQSNSSQYLTANDETSNLLTSDDNDYKNEYGKINYAYNDSSSDENYSNKNHLKNFTIKNENISEEKYSGEGEESSSGIQIHIQQRRKRSNEQRSSLSNDLTTHTLESITTPTSQPTTTAKSVSFKLELNENFQRSPRLSTSSGITIPRQESLESPLNDSNDKSITKILQEEILRSNLETIKNDLELNSQYDKEEIYPLTSTPTTIQSTKKNSSSSEYDAGSESDRDSTFIDSIKITIQEKLNDIYHDKESFIDKIKLKFERSLDRLVEKTLAGEDNTNKSDIISPFTDQSLDRSLPIQSSNIIHAHSEQQLQACPDELDYGTLQRFSSDSCIIIHVPEQYTPSSTLFFDQLKTDQIEKKSSSSNQQTSAFSYYTKQEHQQPSSSPIEMLNSTNELIENISPIHRYTPRSLDDSSIELGERDMTDMSDEFVLVKNLSPPINTKDIKNDTPPSNTSSSSSDKHESPDLIDILQHQCDYPPLDTGFDLRSGTTLETVYESPELRQDEIKSGISTLSLTTSENNRPYSTEHNSSNTPNTDDSLIEFERIEMELLKNTSTTNIIDIVREIRTSVDSLTQQHDDNNNNNNNNTKIETFMDKNFQTIQNDVENILNDIIDMTTNDLTHSISSQSDVTTVIYKSQHQSFDDDYVEITHDDIKNQERNLFSSDEDIHHNQTILSSHDKRRLSIPNQENISRRLKTPSSSSSSSSSFSSTSRSVIYSQQHSYPSTQQHRLLQAETDLASFKQHQQTQSATDLPFLPPFVNTNPIKRKKQSSSVSSTPTLFPTELTSGDSKKKTHSHPGSLGGNQLPPRSSLIKEEIISSPITSVSPHSSSSHHSDDCFCADPTTTSNHHFLISDENYIY</sequence>
<name>A0A815MSG6_9BILA</name>
<protein>
    <submittedName>
        <fullName evidence="2">Uncharacterized protein</fullName>
    </submittedName>
</protein>
<evidence type="ECO:0000256" key="1">
    <source>
        <dbReference type="SAM" id="MobiDB-lite"/>
    </source>
</evidence>
<accession>A0A815MSG6</accession>
<feature type="region of interest" description="Disordered" evidence="1">
    <location>
        <begin position="775"/>
        <end position="843"/>
    </location>
</feature>
<proteinExistence type="predicted"/>
<feature type="compositionally biased region" description="Low complexity" evidence="1">
    <location>
        <begin position="481"/>
        <end position="491"/>
    </location>
</feature>
<evidence type="ECO:0000313" key="3">
    <source>
        <dbReference type="Proteomes" id="UP000663854"/>
    </source>
</evidence>
<dbReference type="AlphaFoldDB" id="A0A815MSG6"/>
<evidence type="ECO:0000313" key="2">
    <source>
        <dbReference type="EMBL" id="CAF1425406.1"/>
    </source>
</evidence>
<feature type="compositionally biased region" description="Polar residues" evidence="1">
    <location>
        <begin position="126"/>
        <end position="142"/>
    </location>
</feature>
<feature type="non-terminal residue" evidence="2">
    <location>
        <position position="893"/>
    </location>
</feature>
<dbReference type="Proteomes" id="UP000663854">
    <property type="component" value="Unassembled WGS sequence"/>
</dbReference>
<feature type="region of interest" description="Disordered" evidence="1">
    <location>
        <begin position="547"/>
        <end position="570"/>
    </location>
</feature>
<feature type="compositionally biased region" description="Polar residues" evidence="1">
    <location>
        <begin position="232"/>
        <end position="245"/>
    </location>
</feature>
<feature type="region of interest" description="Disordered" evidence="1">
    <location>
        <begin position="472"/>
        <end position="497"/>
    </location>
</feature>
<feature type="region of interest" description="Disordered" evidence="1">
    <location>
        <begin position="229"/>
        <end position="259"/>
    </location>
</feature>
<comment type="caution">
    <text evidence="2">The sequence shown here is derived from an EMBL/GenBank/DDBJ whole genome shotgun (WGS) entry which is preliminary data.</text>
</comment>
<gene>
    <name evidence="2" type="ORF">PYM288_LOCUS35552</name>
</gene>
<feature type="region of interest" description="Disordered" evidence="1">
    <location>
        <begin position="705"/>
        <end position="742"/>
    </location>
</feature>
<organism evidence="2 3">
    <name type="scientific">Rotaria sordida</name>
    <dbReference type="NCBI Taxonomy" id="392033"/>
    <lineage>
        <taxon>Eukaryota</taxon>
        <taxon>Metazoa</taxon>
        <taxon>Spiralia</taxon>
        <taxon>Gnathifera</taxon>
        <taxon>Rotifera</taxon>
        <taxon>Eurotatoria</taxon>
        <taxon>Bdelloidea</taxon>
        <taxon>Philodinida</taxon>
        <taxon>Philodinidae</taxon>
        <taxon>Rotaria</taxon>
    </lineage>
</organism>
<feature type="region of interest" description="Disordered" evidence="1">
    <location>
        <begin position="36"/>
        <end position="57"/>
    </location>
</feature>
<feature type="region of interest" description="Disordered" evidence="1">
    <location>
        <begin position="100"/>
        <end position="153"/>
    </location>
</feature>
<feature type="compositionally biased region" description="Polar residues" evidence="1">
    <location>
        <begin position="167"/>
        <end position="178"/>
    </location>
</feature>
<feature type="compositionally biased region" description="Polar residues" evidence="1">
    <location>
        <begin position="804"/>
        <end position="821"/>
    </location>
</feature>